<dbReference type="EMBL" id="AGQV01000005">
    <property type="protein sequence ID" value="EHH68119.1"/>
    <property type="molecule type" value="Genomic_DNA"/>
</dbReference>
<dbReference type="InterPro" id="IPR027417">
    <property type="entry name" value="P-loop_NTPase"/>
</dbReference>
<feature type="domain" description="ABC transporter" evidence="7">
    <location>
        <begin position="3"/>
        <end position="236"/>
    </location>
</feature>
<evidence type="ECO:0000259" key="7">
    <source>
        <dbReference type="PROSITE" id="PS50893"/>
    </source>
</evidence>
<dbReference type="InterPro" id="IPR017871">
    <property type="entry name" value="ABC_transporter-like_CS"/>
</dbReference>
<comment type="caution">
    <text evidence="8">The sequence shown here is derived from an EMBL/GenBank/DDBJ whole genome shotgun (WGS) entry which is preliminary data.</text>
</comment>
<dbReference type="Gene3D" id="3.40.50.300">
    <property type="entry name" value="P-loop containing nucleotide triphosphate hydrolases"/>
    <property type="match status" value="1"/>
</dbReference>
<evidence type="ECO:0000256" key="4">
    <source>
        <dbReference type="ARBA" id="ARBA00022840"/>
    </source>
</evidence>
<dbReference type="InterPro" id="IPR003593">
    <property type="entry name" value="AAA+_ATPase"/>
</dbReference>
<dbReference type="PROSITE" id="PS50893">
    <property type="entry name" value="ABC_TRANSPORTER_2"/>
    <property type="match status" value="1"/>
</dbReference>
<organism evidence="8 9">
    <name type="scientific">Gluconobacter morbifer G707</name>
    <dbReference type="NCBI Taxonomy" id="1088869"/>
    <lineage>
        <taxon>Bacteria</taxon>
        <taxon>Pseudomonadati</taxon>
        <taxon>Pseudomonadota</taxon>
        <taxon>Alphaproteobacteria</taxon>
        <taxon>Acetobacterales</taxon>
        <taxon>Acetobacteraceae</taxon>
        <taxon>Gluconobacter</taxon>
    </lineage>
</organism>
<dbReference type="Pfam" id="PF00005">
    <property type="entry name" value="ABC_tran"/>
    <property type="match status" value="1"/>
</dbReference>
<proteinExistence type="inferred from homology"/>
<keyword evidence="5" id="KW-1278">Translocase</keyword>
<dbReference type="GO" id="GO:0016887">
    <property type="term" value="F:ATP hydrolysis activity"/>
    <property type="evidence" value="ECO:0007669"/>
    <property type="project" value="InterPro"/>
</dbReference>
<keyword evidence="2" id="KW-0813">Transport</keyword>
<reference evidence="8 9" key="1">
    <citation type="submission" date="2011-10" db="EMBL/GenBank/DDBJ databases">
        <title>Genome sequence of Gluconobacter morbifer G707, isolated from Drosophila gut.</title>
        <authorList>
            <person name="Lee W.-J."/>
            <person name="Kim E.-K."/>
        </authorList>
    </citation>
    <scope>NUCLEOTIDE SEQUENCE [LARGE SCALE GENOMIC DNA]</scope>
    <source>
        <strain evidence="8 9">G707</strain>
    </source>
</reference>
<dbReference type="SMART" id="SM00382">
    <property type="entry name" value="AAA"/>
    <property type="match status" value="1"/>
</dbReference>
<evidence type="ECO:0000256" key="1">
    <source>
        <dbReference type="ARBA" id="ARBA00005417"/>
    </source>
</evidence>
<dbReference type="CDD" id="cd03214">
    <property type="entry name" value="ABC_Iron-Siderophores_B12_Hemin"/>
    <property type="match status" value="1"/>
</dbReference>
<dbReference type="eggNOG" id="COG1120">
    <property type="taxonomic scope" value="Bacteria"/>
</dbReference>
<protein>
    <submittedName>
        <fullName evidence="8">Ferrichrome ABC transporter ATP-binding protein</fullName>
    </submittedName>
</protein>
<dbReference type="FunFam" id="3.40.50.300:FF:000134">
    <property type="entry name" value="Iron-enterobactin ABC transporter ATP-binding protein"/>
    <property type="match status" value="1"/>
</dbReference>
<keyword evidence="4 8" id="KW-0067">ATP-binding</keyword>
<dbReference type="STRING" id="1088869.GMO_18860"/>
<dbReference type="PATRIC" id="fig|1088869.3.peg.1882"/>
<keyword evidence="3" id="KW-0547">Nucleotide-binding</keyword>
<keyword evidence="9" id="KW-1185">Reference proteome</keyword>
<dbReference type="PROSITE" id="PS00211">
    <property type="entry name" value="ABC_TRANSPORTER_1"/>
    <property type="match status" value="1"/>
</dbReference>
<gene>
    <name evidence="8" type="ORF">GMO_18860</name>
</gene>
<evidence type="ECO:0000256" key="5">
    <source>
        <dbReference type="ARBA" id="ARBA00022967"/>
    </source>
</evidence>
<dbReference type="PANTHER" id="PTHR42794:SF1">
    <property type="entry name" value="HEMIN IMPORT ATP-BINDING PROTEIN HMUV"/>
    <property type="match status" value="1"/>
</dbReference>
<evidence type="ECO:0000256" key="6">
    <source>
        <dbReference type="ARBA" id="ARBA00037066"/>
    </source>
</evidence>
<comment type="function">
    <text evidence="6">Part of the ABC transporter complex HmuTUV involved in hemin import. Responsible for energy coupling to the transport system.</text>
</comment>
<accession>G6XJL4</accession>
<name>G6XJL4_9PROT</name>
<dbReference type="PANTHER" id="PTHR42794">
    <property type="entry name" value="HEMIN IMPORT ATP-BINDING PROTEIN HMUV"/>
    <property type="match status" value="1"/>
</dbReference>
<dbReference type="Proteomes" id="UP000004949">
    <property type="component" value="Unassembled WGS sequence"/>
</dbReference>
<evidence type="ECO:0000256" key="3">
    <source>
        <dbReference type="ARBA" id="ARBA00022741"/>
    </source>
</evidence>
<sequence>MNIRVDGLELRFQDRVLLDGVTLKACRGEVLGLIGPNGAGKTTLLRTMAGLQTPTAGTVLLDHRPLGDLPVEERGRLLAYLPQDAPAPTDMTVREVVALGRLPHRRFSSASEDGAAIQKAIAAVEMEAFAERSARQLSGGERSRVLLARALAVQAPVLLVDEPVAALDPAQALAVMMLLRRLAEEGRAVVVVLHDLMLAARFCSRLAVLRQGRLDSAGTPGNVLTDRMFADVYGVSVRRYGDVLLPWSRLP</sequence>
<evidence type="ECO:0000313" key="9">
    <source>
        <dbReference type="Proteomes" id="UP000004949"/>
    </source>
</evidence>
<evidence type="ECO:0000256" key="2">
    <source>
        <dbReference type="ARBA" id="ARBA00022448"/>
    </source>
</evidence>
<evidence type="ECO:0000313" key="8">
    <source>
        <dbReference type="EMBL" id="EHH68119.1"/>
    </source>
</evidence>
<dbReference type="SUPFAM" id="SSF52540">
    <property type="entry name" value="P-loop containing nucleoside triphosphate hydrolases"/>
    <property type="match status" value="1"/>
</dbReference>
<dbReference type="AlphaFoldDB" id="G6XJL4"/>
<dbReference type="GO" id="GO:0005524">
    <property type="term" value="F:ATP binding"/>
    <property type="evidence" value="ECO:0007669"/>
    <property type="project" value="UniProtKB-KW"/>
</dbReference>
<dbReference type="InterPro" id="IPR003439">
    <property type="entry name" value="ABC_transporter-like_ATP-bd"/>
</dbReference>
<dbReference type="OrthoDB" id="9810077at2"/>
<comment type="similarity">
    <text evidence="1">Belongs to the ABC transporter superfamily.</text>
</comment>
<dbReference type="RefSeq" id="WP_008852033.1">
    <property type="nucleotide sequence ID" value="NZ_AGQV01000005.1"/>
</dbReference>